<dbReference type="PROSITE" id="PS51683">
    <property type="entry name" value="SAM_OMT_II"/>
    <property type="match status" value="1"/>
</dbReference>
<proteinExistence type="predicted"/>
<dbReference type="PANTHER" id="PTHR11746">
    <property type="entry name" value="O-METHYLTRANSFERASE"/>
    <property type="match status" value="1"/>
</dbReference>
<evidence type="ECO:0000259" key="4">
    <source>
        <dbReference type="Pfam" id="PF00891"/>
    </source>
</evidence>
<gene>
    <name evidence="5" type="ORF">HRI_003411500</name>
</gene>
<accession>A0A9W7IIP7</accession>
<dbReference type="SUPFAM" id="SSF53335">
    <property type="entry name" value="S-adenosyl-L-methionine-dependent methyltransferases"/>
    <property type="match status" value="1"/>
</dbReference>
<evidence type="ECO:0000256" key="3">
    <source>
        <dbReference type="ARBA" id="ARBA00022691"/>
    </source>
</evidence>
<evidence type="ECO:0000256" key="1">
    <source>
        <dbReference type="ARBA" id="ARBA00022603"/>
    </source>
</evidence>
<keyword evidence="1" id="KW-0489">Methyltransferase</keyword>
<dbReference type="EMBL" id="BSYR01000030">
    <property type="protein sequence ID" value="GMI97422.1"/>
    <property type="molecule type" value="Genomic_DNA"/>
</dbReference>
<dbReference type="InterPro" id="IPR029063">
    <property type="entry name" value="SAM-dependent_MTases_sf"/>
</dbReference>
<dbReference type="AlphaFoldDB" id="A0A9W7IIP7"/>
<evidence type="ECO:0000313" key="5">
    <source>
        <dbReference type="EMBL" id="GMI97422.1"/>
    </source>
</evidence>
<dbReference type="InterPro" id="IPR016461">
    <property type="entry name" value="COMT-like"/>
</dbReference>
<dbReference type="OrthoDB" id="1606438at2759"/>
<dbReference type="GO" id="GO:0008171">
    <property type="term" value="F:O-methyltransferase activity"/>
    <property type="evidence" value="ECO:0007669"/>
    <property type="project" value="InterPro"/>
</dbReference>
<keyword evidence="3" id="KW-0949">S-adenosyl-L-methionine</keyword>
<keyword evidence="2" id="KW-0808">Transferase</keyword>
<sequence>MEGGVPFDRVHGMHSFEYPRKDPRFNQVFNTAMINHSTLVLNKILDSYNGLERIGCLVDVAGGLGATLRIITSKYPSMKGINFDLPHVIQHGRPTLVLNM</sequence>
<evidence type="ECO:0000313" key="6">
    <source>
        <dbReference type="Proteomes" id="UP001165190"/>
    </source>
</evidence>
<dbReference type="InterPro" id="IPR001077">
    <property type="entry name" value="COMT_C"/>
</dbReference>
<keyword evidence="6" id="KW-1185">Reference proteome</keyword>
<dbReference type="GO" id="GO:0032259">
    <property type="term" value="P:methylation"/>
    <property type="evidence" value="ECO:0007669"/>
    <property type="project" value="UniProtKB-KW"/>
</dbReference>
<feature type="domain" description="O-methyltransferase C-terminal" evidence="4">
    <location>
        <begin position="5"/>
        <end position="96"/>
    </location>
</feature>
<evidence type="ECO:0000256" key="2">
    <source>
        <dbReference type="ARBA" id="ARBA00022679"/>
    </source>
</evidence>
<organism evidence="5 6">
    <name type="scientific">Hibiscus trionum</name>
    <name type="common">Flower of an hour</name>
    <dbReference type="NCBI Taxonomy" id="183268"/>
    <lineage>
        <taxon>Eukaryota</taxon>
        <taxon>Viridiplantae</taxon>
        <taxon>Streptophyta</taxon>
        <taxon>Embryophyta</taxon>
        <taxon>Tracheophyta</taxon>
        <taxon>Spermatophyta</taxon>
        <taxon>Magnoliopsida</taxon>
        <taxon>eudicotyledons</taxon>
        <taxon>Gunneridae</taxon>
        <taxon>Pentapetalae</taxon>
        <taxon>rosids</taxon>
        <taxon>malvids</taxon>
        <taxon>Malvales</taxon>
        <taxon>Malvaceae</taxon>
        <taxon>Malvoideae</taxon>
        <taxon>Hibiscus</taxon>
    </lineage>
</organism>
<dbReference type="Pfam" id="PF00891">
    <property type="entry name" value="Methyltransf_2"/>
    <property type="match status" value="1"/>
</dbReference>
<reference evidence="5" key="1">
    <citation type="submission" date="2023-05" db="EMBL/GenBank/DDBJ databases">
        <title>Genome and transcriptome analyses reveal genes involved in the formation of fine ridges on petal epidermal cells in Hibiscus trionum.</title>
        <authorList>
            <person name="Koshimizu S."/>
            <person name="Masuda S."/>
            <person name="Ishii T."/>
            <person name="Shirasu K."/>
            <person name="Hoshino A."/>
            <person name="Arita M."/>
        </authorList>
    </citation>
    <scope>NUCLEOTIDE SEQUENCE</scope>
    <source>
        <strain evidence="5">Hamamatsu line</strain>
    </source>
</reference>
<dbReference type="Gene3D" id="3.40.50.150">
    <property type="entry name" value="Vaccinia Virus protein VP39"/>
    <property type="match status" value="1"/>
</dbReference>
<protein>
    <submittedName>
        <fullName evidence="5">Caffeate O-methyltransferase 1, O-methyltransferase 1, O-methyltransferase 3</fullName>
    </submittedName>
</protein>
<comment type="caution">
    <text evidence="5">The sequence shown here is derived from an EMBL/GenBank/DDBJ whole genome shotgun (WGS) entry which is preliminary data.</text>
</comment>
<name>A0A9W7IIP7_HIBTR</name>
<dbReference type="Proteomes" id="UP001165190">
    <property type="component" value="Unassembled WGS sequence"/>
</dbReference>